<gene>
    <name evidence="1" type="ORF">FHOMOCKG_00095</name>
</gene>
<keyword evidence="2" id="KW-1185">Reference proteome</keyword>
<dbReference type="EMBL" id="OP880253">
    <property type="protein sequence ID" value="WAE39623.1"/>
    <property type="molecule type" value="Genomic_DNA"/>
</dbReference>
<reference evidence="1 2" key="1">
    <citation type="submission" date="2022-10" db="EMBL/GenBank/DDBJ databases">
        <title>Evolutionary Diversification of Methanotrophic Ca. Methanophagales (ANME-1) and Their Expansive Virome.</title>
        <authorList>
            <person name="Laso-Perez R."/>
            <person name="Wu F."/>
            <person name="Cremiere A."/>
            <person name="Speth D.R."/>
            <person name="Magyar J.S."/>
            <person name="Krupovic M."/>
            <person name="Orphan V.J."/>
        </authorList>
    </citation>
    <scope>NUCLEOTIDE SEQUENCE [LARGE SCALE GENOMIC DNA]</scope>
</reference>
<protein>
    <submittedName>
        <fullName evidence="1">Uncharacterized protein</fullName>
    </submittedName>
</protein>
<sequence length="68" mass="8121">MKIQEMISKVRNLPSRVAIKYLESHLTALKKRKSHLEGKIRLIEDEIEELHWNLTCIKNLLQIKKLKE</sequence>
<name>A0A9E9A5X0_9CAUD</name>
<proteinExistence type="predicted"/>
<accession>A0A9E9A5X0</accession>
<evidence type="ECO:0000313" key="1">
    <source>
        <dbReference type="EMBL" id="WAE39623.1"/>
    </source>
</evidence>
<dbReference type="Proteomes" id="UP001156237">
    <property type="component" value="Segment"/>
</dbReference>
<organism evidence="1 2">
    <name type="scientific">Methanophagales virus GBV302</name>
    <dbReference type="NCBI Taxonomy" id="2999281"/>
    <lineage>
        <taxon>Viruses</taxon>
        <taxon>Duplodnaviria</taxon>
        <taxon>Heunggongvirae</taxon>
        <taxon>Uroviricota</taxon>
        <taxon>Caudoviricetes</taxon>
        <taxon>Nakonvirales</taxon>
        <taxon>Ekchuahviridae</taxon>
        <taxon>Kukulkanvirus</taxon>
        <taxon>Kukulkanvirus mexicoense</taxon>
    </lineage>
</organism>
<evidence type="ECO:0000313" key="2">
    <source>
        <dbReference type="Proteomes" id="UP001156237"/>
    </source>
</evidence>